<comment type="cofactor">
    <cofactor evidence="1 4">
        <name>pyridoxal 5'-phosphate</name>
        <dbReference type="ChEBI" id="CHEBI:597326"/>
    </cofactor>
</comment>
<evidence type="ECO:0000256" key="1">
    <source>
        <dbReference type="ARBA" id="ARBA00001933"/>
    </source>
</evidence>
<dbReference type="Pfam" id="PF00282">
    <property type="entry name" value="Pyridoxal_deC"/>
    <property type="match status" value="1"/>
</dbReference>
<dbReference type="Gene3D" id="3.40.640.10">
    <property type="entry name" value="Type I PLP-dependent aspartate aminotransferase-like (Major domain)"/>
    <property type="match status" value="1"/>
</dbReference>
<keyword evidence="6" id="KW-1185">Reference proteome</keyword>
<dbReference type="InterPro" id="IPR050477">
    <property type="entry name" value="GrpII_AminoAcid_Decarb"/>
</dbReference>
<dbReference type="InterPro" id="IPR015421">
    <property type="entry name" value="PyrdxlP-dep_Trfase_major"/>
</dbReference>
<reference evidence="6" key="1">
    <citation type="journal article" date="2019" name="Int. J. Syst. Evol. Microbiol.">
        <title>The Global Catalogue of Microorganisms (GCM) 10K type strain sequencing project: providing services to taxonomists for standard genome sequencing and annotation.</title>
        <authorList>
            <consortium name="The Broad Institute Genomics Platform"/>
            <consortium name="The Broad Institute Genome Sequencing Center for Infectious Disease"/>
            <person name="Wu L."/>
            <person name="Ma J."/>
        </authorList>
    </citation>
    <scope>NUCLEOTIDE SEQUENCE [LARGE SCALE GENOMIC DNA]</scope>
    <source>
        <strain evidence="6">JCM 16014</strain>
    </source>
</reference>
<organism evidence="5 6">
    <name type="scientific">Catenulispora yoronensis</name>
    <dbReference type="NCBI Taxonomy" id="450799"/>
    <lineage>
        <taxon>Bacteria</taxon>
        <taxon>Bacillati</taxon>
        <taxon>Actinomycetota</taxon>
        <taxon>Actinomycetes</taxon>
        <taxon>Catenulisporales</taxon>
        <taxon>Catenulisporaceae</taxon>
        <taxon>Catenulispora</taxon>
    </lineage>
</organism>
<accession>A0ABP5G372</accession>
<dbReference type="RefSeq" id="WP_344667783.1">
    <property type="nucleotide sequence ID" value="NZ_BAAAQN010000028.1"/>
</dbReference>
<gene>
    <name evidence="5" type="ORF">GCM10009839_46800</name>
</gene>
<evidence type="ECO:0000313" key="5">
    <source>
        <dbReference type="EMBL" id="GAA2039459.1"/>
    </source>
</evidence>
<name>A0ABP5G372_9ACTN</name>
<evidence type="ECO:0000256" key="2">
    <source>
        <dbReference type="ARBA" id="ARBA00022898"/>
    </source>
</evidence>
<dbReference type="EMBL" id="BAAAQN010000028">
    <property type="protein sequence ID" value="GAA2039459.1"/>
    <property type="molecule type" value="Genomic_DNA"/>
</dbReference>
<evidence type="ECO:0000256" key="3">
    <source>
        <dbReference type="ARBA" id="ARBA00023239"/>
    </source>
</evidence>
<dbReference type="PANTHER" id="PTHR42735:SF4">
    <property type="entry name" value="PYRIDOXAL PHOSPHATE-DEPENDENT DECARBOXYLASE FAMILY PROTEIN"/>
    <property type="match status" value="1"/>
</dbReference>
<proteinExistence type="inferred from homology"/>
<dbReference type="InterPro" id="IPR015424">
    <property type="entry name" value="PyrdxlP-dep_Trfase"/>
</dbReference>
<comment type="similarity">
    <text evidence="4">Belongs to the group II decarboxylase family.</text>
</comment>
<dbReference type="PANTHER" id="PTHR42735">
    <property type="match status" value="1"/>
</dbReference>
<keyword evidence="2 4" id="KW-0663">Pyridoxal phosphate</keyword>
<evidence type="ECO:0000313" key="6">
    <source>
        <dbReference type="Proteomes" id="UP001500751"/>
    </source>
</evidence>
<keyword evidence="3 4" id="KW-0456">Lyase</keyword>
<dbReference type="InterPro" id="IPR002129">
    <property type="entry name" value="PyrdxlP-dep_de-COase"/>
</dbReference>
<dbReference type="SUPFAM" id="SSF53383">
    <property type="entry name" value="PLP-dependent transferases"/>
    <property type="match status" value="1"/>
</dbReference>
<dbReference type="Proteomes" id="UP001500751">
    <property type="component" value="Unassembled WGS sequence"/>
</dbReference>
<evidence type="ECO:0000256" key="4">
    <source>
        <dbReference type="RuleBase" id="RU000382"/>
    </source>
</evidence>
<evidence type="ECO:0008006" key="7">
    <source>
        <dbReference type="Google" id="ProtNLM"/>
    </source>
</evidence>
<sequence length="503" mass="53860">MRADQIRTAIDQIVETHQEWRRGCGAGEDNDAATPDALAAQALLRDLSLRLSKSSTPWPSPRYLAHMTPDVPAAVLLAAFTTLLYNPNNVAAEASPVTTDLESEVAADLCALLGMPSDTAHAHLASGGHAANYEALWIARNLRSLPHAAAAGPDTRPLVAHLPDHVLANPPTHVAIDVQQNLARAGRLDNARARAATLRCTAERGPGALILAANAHSCWTKCADVLGFRPADVHRLPLGPEHRIDVAALEKLVPTLIQAGAPIAAVVATVGSCGQGSVDDVARIVQLRDHCERDYGATFHLHLDAALGGYWRALCRTPQDAIRAWDEEHSPVSFDVYSALIAIEHADTVTIDPHKAGHVPYPAGALVIRDRRATAAVATANDYFDEAARPAGERTLEGARPGTAAAAVWAAHRLIGLHAEGYGRLLGGWSDTAQRLHQAIPTSQYRPDLNILNINSAKSPQELRAHGLWVSSTTLDGADRLRLCVMKYLSPEAMRNIGLRPLL</sequence>
<comment type="caution">
    <text evidence="5">The sequence shown here is derived from an EMBL/GenBank/DDBJ whole genome shotgun (WGS) entry which is preliminary data.</text>
</comment>
<protein>
    <recommendedName>
        <fullName evidence="7">Pyridoxal-dependent decarboxylase</fullName>
    </recommendedName>
</protein>